<dbReference type="InterPro" id="IPR037185">
    <property type="entry name" value="EmrE-like"/>
</dbReference>
<feature type="domain" description="EamA" evidence="7">
    <location>
        <begin position="156"/>
        <end position="283"/>
    </location>
</feature>
<evidence type="ECO:0000256" key="6">
    <source>
        <dbReference type="SAM" id="Phobius"/>
    </source>
</evidence>
<dbReference type="RefSeq" id="WP_058313492.1">
    <property type="nucleotide sequence ID" value="NZ_CYTO01000004.1"/>
</dbReference>
<keyword evidence="3 6" id="KW-0812">Transmembrane</keyword>
<feature type="transmembrane region" description="Helical" evidence="6">
    <location>
        <begin position="215"/>
        <end position="232"/>
    </location>
</feature>
<keyword evidence="9" id="KW-1185">Reference proteome</keyword>
<organism evidence="8 9">
    <name type="scientific">Cognatishimia activa</name>
    <dbReference type="NCBI Taxonomy" id="1715691"/>
    <lineage>
        <taxon>Bacteria</taxon>
        <taxon>Pseudomonadati</taxon>
        <taxon>Pseudomonadota</taxon>
        <taxon>Alphaproteobacteria</taxon>
        <taxon>Rhodobacterales</taxon>
        <taxon>Paracoccaceae</taxon>
        <taxon>Cognatishimia</taxon>
    </lineage>
</organism>
<accession>A0A0P1ILL7</accession>
<comment type="subcellular location">
    <subcellularLocation>
        <location evidence="1">Membrane</location>
        <topology evidence="1">Multi-pass membrane protein</topology>
    </subcellularLocation>
</comment>
<feature type="transmembrane region" description="Helical" evidence="6">
    <location>
        <begin position="187"/>
        <end position="209"/>
    </location>
</feature>
<feature type="transmembrane region" description="Helical" evidence="6">
    <location>
        <begin position="36"/>
        <end position="53"/>
    </location>
</feature>
<dbReference type="STRING" id="1715691.TA5113_00332"/>
<feature type="transmembrane region" description="Helical" evidence="6">
    <location>
        <begin position="97"/>
        <end position="115"/>
    </location>
</feature>
<dbReference type="InterPro" id="IPR000620">
    <property type="entry name" value="EamA_dom"/>
</dbReference>
<evidence type="ECO:0000259" key="7">
    <source>
        <dbReference type="Pfam" id="PF00892"/>
    </source>
</evidence>
<evidence type="ECO:0000313" key="9">
    <source>
        <dbReference type="Proteomes" id="UP000051184"/>
    </source>
</evidence>
<evidence type="ECO:0000256" key="4">
    <source>
        <dbReference type="ARBA" id="ARBA00022989"/>
    </source>
</evidence>
<reference evidence="9" key="1">
    <citation type="submission" date="2015-09" db="EMBL/GenBank/DDBJ databases">
        <authorList>
            <person name="Rodrigo-Torres Lidia"/>
            <person name="Arahal R.David."/>
        </authorList>
    </citation>
    <scope>NUCLEOTIDE SEQUENCE [LARGE SCALE GENOMIC DNA]</scope>
    <source>
        <strain evidence="9">CECT 5114</strain>
    </source>
</reference>
<evidence type="ECO:0000256" key="2">
    <source>
        <dbReference type="ARBA" id="ARBA00009853"/>
    </source>
</evidence>
<evidence type="ECO:0000256" key="3">
    <source>
        <dbReference type="ARBA" id="ARBA00022692"/>
    </source>
</evidence>
<dbReference type="Proteomes" id="UP000051184">
    <property type="component" value="Unassembled WGS sequence"/>
</dbReference>
<dbReference type="GO" id="GO:0016020">
    <property type="term" value="C:membrane"/>
    <property type="evidence" value="ECO:0007669"/>
    <property type="project" value="UniProtKB-SubCell"/>
</dbReference>
<sequence length="307" mass="33224">MNPTKGILFKVCALFLFAIMASLIKAASENVPPWQAVFFRAFFAMPIILLWLAQRGDLRTGLRVTNAWGHFWRGVIGTTAMAFGFAGLGLLPFPEVTAIGFASPFFTLIFAAILLGERFRVFRIGAVVVGLIGVAIILYPRITVFGDGGAASLALLGAIFTLTSAAFRSLAQIHIRRLVQTDQTAAIVFYFSLTSTVLALLTIPLGWVMPTRTEFMSLIGAGLVGGVAQILLTTGYRYSEASTLAPFDYTSMIFAVLIGYFVFSEIPTSNTIWGSAIIIAAGITIIWRERQLGLKRGKARPSVTPQG</sequence>
<evidence type="ECO:0000313" key="8">
    <source>
        <dbReference type="EMBL" id="CUK24486.1"/>
    </source>
</evidence>
<dbReference type="PANTHER" id="PTHR22911">
    <property type="entry name" value="ACYL-MALONYL CONDENSING ENZYME-RELATED"/>
    <property type="match status" value="1"/>
</dbReference>
<name>A0A0P1ILL7_9RHOB</name>
<feature type="transmembrane region" description="Helical" evidence="6">
    <location>
        <begin position="269"/>
        <end position="287"/>
    </location>
</feature>
<dbReference type="EMBL" id="CYUE01000002">
    <property type="protein sequence ID" value="CUK24486.1"/>
    <property type="molecule type" value="Genomic_DNA"/>
</dbReference>
<dbReference type="OrthoDB" id="8478503at2"/>
<protein>
    <submittedName>
        <fullName evidence="8">Carboxylate/amino acid/amine transporter</fullName>
    </submittedName>
</protein>
<proteinExistence type="inferred from homology"/>
<keyword evidence="4 6" id="KW-1133">Transmembrane helix</keyword>
<dbReference type="SUPFAM" id="SSF103481">
    <property type="entry name" value="Multidrug resistance efflux transporter EmrE"/>
    <property type="match status" value="2"/>
</dbReference>
<feature type="transmembrane region" description="Helical" evidence="6">
    <location>
        <begin position="148"/>
        <end position="167"/>
    </location>
</feature>
<evidence type="ECO:0000256" key="1">
    <source>
        <dbReference type="ARBA" id="ARBA00004141"/>
    </source>
</evidence>
<gene>
    <name evidence="8" type="ORF">TA5114_00270</name>
</gene>
<feature type="domain" description="EamA" evidence="7">
    <location>
        <begin position="5"/>
        <end position="138"/>
    </location>
</feature>
<dbReference type="AlphaFoldDB" id="A0A0P1ILL7"/>
<keyword evidence="5 6" id="KW-0472">Membrane</keyword>
<feature type="transmembrane region" description="Helical" evidence="6">
    <location>
        <begin position="244"/>
        <end position="263"/>
    </location>
</feature>
<dbReference type="PANTHER" id="PTHR22911:SF6">
    <property type="entry name" value="SOLUTE CARRIER FAMILY 35 MEMBER G1"/>
    <property type="match status" value="1"/>
</dbReference>
<comment type="similarity">
    <text evidence="2">Belongs to the drug/metabolite transporter (DMT) superfamily. 10 TMS drug/metabolite exporter (DME) (TC 2.A.7.3) family.</text>
</comment>
<evidence type="ECO:0000256" key="5">
    <source>
        <dbReference type="ARBA" id="ARBA00023136"/>
    </source>
</evidence>
<dbReference type="Pfam" id="PF00892">
    <property type="entry name" value="EamA"/>
    <property type="match status" value="2"/>
</dbReference>
<feature type="transmembrane region" description="Helical" evidence="6">
    <location>
        <begin position="122"/>
        <end position="142"/>
    </location>
</feature>
<feature type="transmembrane region" description="Helical" evidence="6">
    <location>
        <begin position="74"/>
        <end position="91"/>
    </location>
</feature>